<sequence length="90" mass="10296">MYSQNIKKNYVFSFFMNFNVTSAIWMIYLASIGFNQFHIGLFMSIASIFSALCAAYTHKIEKIISEKLLLKYIPLIMSLTVWGIALSKVA</sequence>
<dbReference type="AlphaFoldDB" id="A0A7G1G994"/>
<evidence type="ECO:0000313" key="3">
    <source>
        <dbReference type="Proteomes" id="UP000516361"/>
    </source>
</evidence>
<dbReference type="KEGG" id="ocy:OSSY52_16640"/>
<organism evidence="2 3">
    <name type="scientific">Tepiditoga spiralis</name>
    <dbReference type="NCBI Taxonomy" id="2108365"/>
    <lineage>
        <taxon>Bacteria</taxon>
        <taxon>Thermotogati</taxon>
        <taxon>Thermotogota</taxon>
        <taxon>Thermotogae</taxon>
        <taxon>Petrotogales</taxon>
        <taxon>Petrotogaceae</taxon>
        <taxon>Tepiditoga</taxon>
    </lineage>
</organism>
<feature type="transmembrane region" description="Helical" evidence="1">
    <location>
        <begin position="37"/>
        <end position="56"/>
    </location>
</feature>
<protein>
    <submittedName>
        <fullName evidence="2">Uncharacterized protein</fullName>
    </submittedName>
</protein>
<evidence type="ECO:0000256" key="1">
    <source>
        <dbReference type="SAM" id="Phobius"/>
    </source>
</evidence>
<dbReference type="InParanoid" id="A0A7G1G994"/>
<accession>A0A7G1G994</accession>
<name>A0A7G1G994_9BACT</name>
<gene>
    <name evidence="2" type="ORF">OSSY52_16640</name>
</gene>
<keyword evidence="3" id="KW-1185">Reference proteome</keyword>
<dbReference type="RefSeq" id="WP_190614108.1">
    <property type="nucleotide sequence ID" value="NZ_AP018712.1"/>
</dbReference>
<evidence type="ECO:0000313" key="2">
    <source>
        <dbReference type="EMBL" id="BBE31523.1"/>
    </source>
</evidence>
<reference evidence="2 3" key="1">
    <citation type="submission" date="2018-06" db="EMBL/GenBank/DDBJ databases">
        <title>Genome sequencing of Oceanotoga sp. sy52.</title>
        <authorList>
            <person name="Mori K."/>
        </authorList>
    </citation>
    <scope>NUCLEOTIDE SEQUENCE [LARGE SCALE GENOMIC DNA]</scope>
    <source>
        <strain evidence="3">sy52</strain>
    </source>
</reference>
<feature type="transmembrane region" description="Helical" evidence="1">
    <location>
        <begin position="68"/>
        <end position="87"/>
    </location>
</feature>
<keyword evidence="1" id="KW-0812">Transmembrane</keyword>
<dbReference type="Proteomes" id="UP000516361">
    <property type="component" value="Chromosome"/>
</dbReference>
<keyword evidence="1" id="KW-0472">Membrane</keyword>
<feature type="transmembrane region" description="Helical" evidence="1">
    <location>
        <begin position="12"/>
        <end position="31"/>
    </location>
</feature>
<proteinExistence type="predicted"/>
<keyword evidence="1" id="KW-1133">Transmembrane helix</keyword>
<dbReference type="EMBL" id="AP018712">
    <property type="protein sequence ID" value="BBE31523.1"/>
    <property type="molecule type" value="Genomic_DNA"/>
</dbReference>